<evidence type="ECO:0000256" key="2">
    <source>
        <dbReference type="ARBA" id="ARBA00010897"/>
    </source>
</evidence>
<evidence type="ECO:0000259" key="12">
    <source>
        <dbReference type="Pfam" id="PF17956"/>
    </source>
</evidence>
<dbReference type="RefSeq" id="WP_154424244.1">
    <property type="nucleotide sequence ID" value="NZ_JAQYGB010000041.1"/>
</dbReference>
<comment type="function">
    <text evidence="9">Catalyzes the first step in the biosynthesis of NAD from nicotinic acid, the ATP-dependent synthesis of beta-nicotinate D-ribonucleotide from nicotinate and 5-phospho-D-ribose 1-phosphate.</text>
</comment>
<dbReference type="InterPro" id="IPR041619">
    <property type="entry name" value="NAPRTase_C"/>
</dbReference>
<dbReference type="GO" id="GO:0034355">
    <property type="term" value="P:NAD+ biosynthetic process via the salvage pathway"/>
    <property type="evidence" value="ECO:0007669"/>
    <property type="project" value="TreeGrafter"/>
</dbReference>
<dbReference type="AlphaFoldDB" id="A0A7X2TQ27"/>
<dbReference type="InterPro" id="IPR013785">
    <property type="entry name" value="Aldolase_TIM"/>
</dbReference>
<feature type="domain" description="Nicotinate phosphoribosyltransferase N-terminal" evidence="11">
    <location>
        <begin position="5"/>
        <end position="128"/>
    </location>
</feature>
<dbReference type="PANTHER" id="PTHR11098">
    <property type="entry name" value="NICOTINATE PHOSPHORIBOSYLTRANSFERASE"/>
    <property type="match status" value="1"/>
</dbReference>
<comment type="caution">
    <text evidence="13">The sequence shown here is derived from an EMBL/GenBank/DDBJ whole genome shotgun (WGS) entry which is preliminary data.</text>
</comment>
<dbReference type="Gene3D" id="3.20.20.70">
    <property type="entry name" value="Aldolase class I"/>
    <property type="match status" value="1"/>
</dbReference>
<dbReference type="GO" id="GO:0005829">
    <property type="term" value="C:cytosol"/>
    <property type="evidence" value="ECO:0007669"/>
    <property type="project" value="TreeGrafter"/>
</dbReference>
<dbReference type="NCBIfam" id="TIGR01513">
    <property type="entry name" value="NAPRTase_put"/>
    <property type="match status" value="1"/>
</dbReference>
<dbReference type="Gene3D" id="3.20.140.10">
    <property type="entry name" value="nicotinate phosphoribosyltransferase"/>
    <property type="match status" value="1"/>
</dbReference>
<comment type="PTM">
    <text evidence="9">Transiently phosphorylated on a His residue during the reaction cycle. Phosphorylation strongly increases the affinity for substrates and increases the rate of nicotinate D-ribonucleotide production. Dephosphorylation regenerates the low-affinity form of the enzyme, leading to product release.</text>
</comment>
<comment type="similarity">
    <text evidence="2 9">Belongs to the NAPRTase family.</text>
</comment>
<dbReference type="GO" id="GO:0047280">
    <property type="term" value="F:nicotinamide phosphoribosyltransferase activity"/>
    <property type="evidence" value="ECO:0007669"/>
    <property type="project" value="UniProtKB-ARBA"/>
</dbReference>
<dbReference type="NCBIfam" id="NF006695">
    <property type="entry name" value="PRK09243.1-2"/>
    <property type="match status" value="1"/>
</dbReference>
<name>A0A7X2TQ27_9SPIO</name>
<sequence length="480" mass="54334">MKSALITDFYELTMMQGYFIKKHNPRVVFDVFYRNNPFNGGYTIFTGLEEVIDALEGFRFSDNDIEYLRNLNLFREDFLDYLSTYHFSGDLYAFEEGTPAFPGEPLVRIETNLMDAQLIESFILNQLNFQTLIATKACRMTYATKGKGSIMEFGLRRAQGEDGAHIASRASFIGGTKVTSNTYAGRKYNIPVAGTMAHSWIMSFDSEEEAFREFAEIYPDNAIFLIDTYDTLGSGIDAAIKVGLELKAKGKNMGVRIDSGDLSYLPRVIRDRLDQAGLDEATICVSNDLTEEIIQTLVSDGVPIDSWGIGTHLVTGGSQASLNGVYKLAAKEKDGVFEPTMKMSNSFEKTTNPGIKQVYRFYDASGNALADLIALNDEKIECGKAYTFYHPFSMADYFVMKPQNYHTIRPLLNLKMKDGKRVSQKRDIREIQNFVQVSLLQFHKSYKRQINPHIYKVSLSENLKELKLNLIKELKAEQNN</sequence>
<keyword evidence="5 9" id="KW-0436">Ligase</keyword>
<evidence type="ECO:0000259" key="11">
    <source>
        <dbReference type="Pfam" id="PF17767"/>
    </source>
</evidence>
<evidence type="ECO:0000259" key="10">
    <source>
        <dbReference type="Pfam" id="PF04095"/>
    </source>
</evidence>
<keyword evidence="13" id="KW-0328">Glycosyltransferase</keyword>
<evidence type="ECO:0000313" key="13">
    <source>
        <dbReference type="EMBL" id="MSU05347.1"/>
    </source>
</evidence>
<dbReference type="Pfam" id="PF04095">
    <property type="entry name" value="NAPRTase"/>
    <property type="match status" value="1"/>
</dbReference>
<evidence type="ECO:0000256" key="9">
    <source>
        <dbReference type="RuleBase" id="RU365100"/>
    </source>
</evidence>
<dbReference type="UniPathway" id="UPA00253">
    <property type="reaction ID" value="UER00457"/>
</dbReference>
<gene>
    <name evidence="13" type="ORF">FYJ80_00905</name>
</gene>
<dbReference type="InterPro" id="IPR040727">
    <property type="entry name" value="NAPRTase_N"/>
</dbReference>
<dbReference type="InterPro" id="IPR041525">
    <property type="entry name" value="N/Namide_PRibTrfase"/>
</dbReference>
<comment type="catalytic activity">
    <reaction evidence="8 9">
        <text>5-phospho-alpha-D-ribose 1-diphosphate + nicotinate + ATP + H2O = nicotinate beta-D-ribonucleotide + ADP + phosphate + diphosphate</text>
        <dbReference type="Rhea" id="RHEA:36163"/>
        <dbReference type="ChEBI" id="CHEBI:15377"/>
        <dbReference type="ChEBI" id="CHEBI:30616"/>
        <dbReference type="ChEBI" id="CHEBI:32544"/>
        <dbReference type="ChEBI" id="CHEBI:33019"/>
        <dbReference type="ChEBI" id="CHEBI:43474"/>
        <dbReference type="ChEBI" id="CHEBI:57502"/>
        <dbReference type="ChEBI" id="CHEBI:58017"/>
        <dbReference type="ChEBI" id="CHEBI:456216"/>
        <dbReference type="EC" id="6.3.4.21"/>
    </reaction>
</comment>
<protein>
    <recommendedName>
        <fullName evidence="3 9">Nicotinate phosphoribosyltransferase</fullName>
        <ecNumber evidence="3 9">6.3.4.21</ecNumber>
    </recommendedName>
</protein>
<dbReference type="InterPro" id="IPR036068">
    <property type="entry name" value="Nicotinate_pribotase-like_C"/>
</dbReference>
<evidence type="ECO:0000256" key="6">
    <source>
        <dbReference type="ARBA" id="ARBA00022642"/>
    </source>
</evidence>
<evidence type="ECO:0000256" key="7">
    <source>
        <dbReference type="ARBA" id="ARBA00022679"/>
    </source>
</evidence>
<keyword evidence="4" id="KW-0597">Phosphoprotein</keyword>
<dbReference type="EMBL" id="VUNN01000001">
    <property type="protein sequence ID" value="MSU05347.1"/>
    <property type="molecule type" value="Genomic_DNA"/>
</dbReference>
<keyword evidence="7 9" id="KW-0808">Transferase</keyword>
<dbReference type="NCBIfam" id="NF009131">
    <property type="entry name" value="PRK12484.1"/>
    <property type="match status" value="1"/>
</dbReference>
<dbReference type="SUPFAM" id="SSF51690">
    <property type="entry name" value="Nicotinate/Quinolinate PRTase C-terminal domain-like"/>
    <property type="match status" value="1"/>
</dbReference>
<feature type="domain" description="Nicotinate phosphoribosyltransferase C-terminal" evidence="12">
    <location>
        <begin position="356"/>
        <end position="467"/>
    </location>
</feature>
<comment type="pathway">
    <text evidence="1 9">Cofactor biosynthesis; NAD(+) biosynthesis; nicotinate D-ribonucleotide from nicotinate: step 1/1.</text>
</comment>
<dbReference type="Proteomes" id="UP000460549">
    <property type="component" value="Unassembled WGS sequence"/>
</dbReference>
<organism evidence="13 14">
    <name type="scientific">Bullifex porci</name>
    <dbReference type="NCBI Taxonomy" id="2606638"/>
    <lineage>
        <taxon>Bacteria</taxon>
        <taxon>Pseudomonadati</taxon>
        <taxon>Spirochaetota</taxon>
        <taxon>Spirochaetia</taxon>
        <taxon>Spirochaetales</taxon>
        <taxon>Spirochaetaceae</taxon>
        <taxon>Bullifex</taxon>
    </lineage>
</organism>
<dbReference type="PANTHER" id="PTHR11098:SF1">
    <property type="entry name" value="NICOTINATE PHOSPHORIBOSYLTRANSFERASE"/>
    <property type="match status" value="1"/>
</dbReference>
<dbReference type="EC" id="6.3.4.21" evidence="3 9"/>
<dbReference type="InterPro" id="IPR007229">
    <property type="entry name" value="Nic_PRibTrfase-Fam"/>
</dbReference>
<dbReference type="InterPro" id="IPR006405">
    <property type="entry name" value="Nic_PRibTrfase_pncB"/>
</dbReference>
<evidence type="ECO:0000256" key="8">
    <source>
        <dbReference type="ARBA" id="ARBA00048668"/>
    </source>
</evidence>
<dbReference type="Pfam" id="PF17956">
    <property type="entry name" value="NAPRTase_C"/>
    <property type="match status" value="1"/>
</dbReference>
<evidence type="ECO:0000256" key="4">
    <source>
        <dbReference type="ARBA" id="ARBA00022553"/>
    </source>
</evidence>
<keyword evidence="6 9" id="KW-0662">Pyridine nucleotide biosynthesis</keyword>
<dbReference type="SUPFAM" id="SSF54675">
    <property type="entry name" value="Nicotinate/Quinolinate PRTase N-terminal domain-like"/>
    <property type="match status" value="1"/>
</dbReference>
<reference evidence="13 14" key="1">
    <citation type="submission" date="2019-08" db="EMBL/GenBank/DDBJ databases">
        <title>In-depth cultivation of the pig gut microbiome towards novel bacterial diversity and tailored functional studies.</title>
        <authorList>
            <person name="Wylensek D."/>
            <person name="Hitch T.C.A."/>
            <person name="Clavel T."/>
        </authorList>
    </citation>
    <scope>NUCLEOTIDE SEQUENCE [LARGE SCALE GENOMIC DNA]</scope>
    <source>
        <strain evidence="13 14">NM-380-WT-3C1</strain>
    </source>
</reference>
<dbReference type="PIRSF" id="PIRSF000484">
    <property type="entry name" value="NAPRT"/>
    <property type="match status" value="1"/>
</dbReference>
<dbReference type="Pfam" id="PF17767">
    <property type="entry name" value="NAPRTase_N"/>
    <property type="match status" value="1"/>
</dbReference>
<evidence type="ECO:0000256" key="1">
    <source>
        <dbReference type="ARBA" id="ARBA00004952"/>
    </source>
</evidence>
<feature type="domain" description="Nicotinate/nicotinamide phosphoribosyltransferase" evidence="10">
    <location>
        <begin position="150"/>
        <end position="328"/>
    </location>
</feature>
<accession>A0A7X2TQ27</accession>
<dbReference type="CDD" id="cd01570">
    <property type="entry name" value="NAPRTase_A"/>
    <property type="match status" value="1"/>
</dbReference>
<keyword evidence="14" id="KW-1185">Reference proteome</keyword>
<evidence type="ECO:0000256" key="5">
    <source>
        <dbReference type="ARBA" id="ARBA00022598"/>
    </source>
</evidence>
<proteinExistence type="inferred from homology"/>
<dbReference type="GO" id="GO:0004516">
    <property type="term" value="F:nicotinate phosphoribosyltransferase activity"/>
    <property type="evidence" value="ECO:0007669"/>
    <property type="project" value="UniProtKB-UniRule"/>
</dbReference>
<evidence type="ECO:0000256" key="3">
    <source>
        <dbReference type="ARBA" id="ARBA00013236"/>
    </source>
</evidence>
<dbReference type="FunFam" id="3.20.20.70:FF:000076">
    <property type="entry name" value="Nicotinate phosphoribosyltransferase"/>
    <property type="match status" value="1"/>
</dbReference>
<evidence type="ECO:0000313" key="14">
    <source>
        <dbReference type="Proteomes" id="UP000460549"/>
    </source>
</evidence>